<dbReference type="PRINTS" id="PR00344">
    <property type="entry name" value="BCTRLSENSOR"/>
</dbReference>
<dbReference type="RefSeq" id="WP_038147978.1">
    <property type="nucleotide sequence ID" value="NZ_AQRC01000014.1"/>
</dbReference>
<dbReference type="Pfam" id="PF08448">
    <property type="entry name" value="PAS_4"/>
    <property type="match status" value="1"/>
</dbReference>
<dbReference type="InterPro" id="IPR036097">
    <property type="entry name" value="HisK_dim/P_sf"/>
</dbReference>
<dbReference type="STRING" id="1317124.DW2_15555"/>
<dbReference type="PROSITE" id="PS50113">
    <property type="entry name" value="PAC"/>
    <property type="match status" value="1"/>
</dbReference>
<evidence type="ECO:0000256" key="4">
    <source>
        <dbReference type="PROSITE-ProRule" id="PRU00169"/>
    </source>
</evidence>
<comment type="catalytic activity">
    <reaction evidence="1">
        <text>ATP + protein L-histidine = ADP + protein N-phospho-L-histidine.</text>
        <dbReference type="EC" id="2.7.13.3"/>
    </reaction>
</comment>
<dbReference type="InterPro" id="IPR013656">
    <property type="entry name" value="PAS_4"/>
</dbReference>
<dbReference type="GO" id="GO:0000155">
    <property type="term" value="F:phosphorelay sensor kinase activity"/>
    <property type="evidence" value="ECO:0007669"/>
    <property type="project" value="InterPro"/>
</dbReference>
<feature type="domain" description="Histidine kinase" evidence="5">
    <location>
        <begin position="285"/>
        <end position="507"/>
    </location>
</feature>
<evidence type="ECO:0000313" key="9">
    <source>
        <dbReference type="Proteomes" id="UP000028607"/>
    </source>
</evidence>
<feature type="modified residue" description="4-aspartylphosphate" evidence="4">
    <location>
        <position position="578"/>
    </location>
</feature>
<reference evidence="8 9" key="2">
    <citation type="journal article" date="2015" name="Antonie Van Leeuwenhoek">
        <title>Thioclava indica sp. nov., isolated from surface seawater of the Indian Ocean.</title>
        <authorList>
            <person name="Liu Y."/>
            <person name="Lai Q."/>
            <person name="Du J."/>
            <person name="Xu H."/>
            <person name="Jiang L."/>
            <person name="Shao Z."/>
        </authorList>
    </citation>
    <scope>NUCLEOTIDE SEQUENCE [LARGE SCALE GENOMIC DNA]</scope>
    <source>
        <strain evidence="8 9">13D2W-2</strain>
    </source>
</reference>
<comment type="caution">
    <text evidence="8">The sequence shown here is derived from an EMBL/GenBank/DDBJ whole genome shotgun (WGS) entry which is preliminary data.</text>
</comment>
<protein>
    <recommendedName>
        <fullName evidence="2">histidine kinase</fullName>
        <ecNumber evidence="2">2.7.13.3</ecNumber>
    </recommendedName>
</protein>
<dbReference type="PANTHER" id="PTHR43065:SF42">
    <property type="entry name" value="TWO-COMPONENT SENSOR PPRA"/>
    <property type="match status" value="1"/>
</dbReference>
<dbReference type="Pfam" id="PF00072">
    <property type="entry name" value="Response_reg"/>
    <property type="match status" value="1"/>
</dbReference>
<dbReference type="PANTHER" id="PTHR43065">
    <property type="entry name" value="SENSOR HISTIDINE KINASE"/>
    <property type="match status" value="1"/>
</dbReference>
<keyword evidence="9" id="KW-1185">Reference proteome</keyword>
<dbReference type="SMART" id="SM00448">
    <property type="entry name" value="REC"/>
    <property type="match status" value="1"/>
</dbReference>
<dbReference type="OrthoDB" id="9796100at2"/>
<dbReference type="EMBL" id="AQRC01000014">
    <property type="protein sequence ID" value="KFE33895.1"/>
    <property type="molecule type" value="Genomic_DNA"/>
</dbReference>
<dbReference type="SUPFAM" id="SSF47384">
    <property type="entry name" value="Homodimeric domain of signal transducing histidine kinase"/>
    <property type="match status" value="1"/>
</dbReference>
<evidence type="ECO:0000256" key="3">
    <source>
        <dbReference type="ARBA" id="ARBA00022553"/>
    </source>
</evidence>
<dbReference type="eggNOG" id="COG4191">
    <property type="taxonomic scope" value="Bacteria"/>
</dbReference>
<dbReference type="CDD" id="cd00130">
    <property type="entry name" value="PAS"/>
    <property type="match status" value="1"/>
</dbReference>
<dbReference type="AlphaFoldDB" id="A0A085TT48"/>
<dbReference type="InterPro" id="IPR011006">
    <property type="entry name" value="CheY-like_superfamily"/>
</dbReference>
<feature type="domain" description="PAC" evidence="7">
    <location>
        <begin position="90"/>
        <end position="142"/>
    </location>
</feature>
<keyword evidence="8" id="KW-0808">Transferase</keyword>
<dbReference type="InterPro" id="IPR035965">
    <property type="entry name" value="PAS-like_dom_sf"/>
</dbReference>
<name>A0A085TT48_9RHOB</name>
<dbReference type="InterPro" id="IPR003594">
    <property type="entry name" value="HATPase_dom"/>
</dbReference>
<dbReference type="SMART" id="SM00387">
    <property type="entry name" value="HATPase_c"/>
    <property type="match status" value="1"/>
</dbReference>
<dbReference type="Pfam" id="PF02518">
    <property type="entry name" value="HATPase_c"/>
    <property type="match status" value="1"/>
</dbReference>
<evidence type="ECO:0000313" key="8">
    <source>
        <dbReference type="EMBL" id="KFE33895.1"/>
    </source>
</evidence>
<dbReference type="SUPFAM" id="SSF55874">
    <property type="entry name" value="ATPase domain of HSP90 chaperone/DNA topoisomerase II/histidine kinase"/>
    <property type="match status" value="1"/>
</dbReference>
<dbReference type="InterPro" id="IPR003661">
    <property type="entry name" value="HisK_dim/P_dom"/>
</dbReference>
<reference evidence="9" key="1">
    <citation type="submission" date="2013-04" db="EMBL/GenBank/DDBJ databases">
        <title>Thioclava sp. 13D2W-2 Genome Sequencing.</title>
        <authorList>
            <person name="Lai Q."/>
            <person name="Li G."/>
            <person name="Shao Z."/>
        </authorList>
    </citation>
    <scope>NUCLEOTIDE SEQUENCE [LARGE SCALE GENOMIC DNA]</scope>
    <source>
        <strain evidence="9">13D2W-2</strain>
    </source>
</reference>
<evidence type="ECO:0000259" key="5">
    <source>
        <dbReference type="PROSITE" id="PS50109"/>
    </source>
</evidence>
<dbReference type="CDD" id="cd00082">
    <property type="entry name" value="HisKA"/>
    <property type="match status" value="1"/>
</dbReference>
<dbReference type="NCBIfam" id="TIGR00229">
    <property type="entry name" value="sensory_box"/>
    <property type="match status" value="1"/>
</dbReference>
<dbReference type="PROSITE" id="PS50110">
    <property type="entry name" value="RESPONSE_REGULATORY"/>
    <property type="match status" value="1"/>
</dbReference>
<organism evidence="8 9">
    <name type="scientific">Thioclava atlantica</name>
    <dbReference type="NCBI Taxonomy" id="1317124"/>
    <lineage>
        <taxon>Bacteria</taxon>
        <taxon>Pseudomonadati</taxon>
        <taxon>Pseudomonadota</taxon>
        <taxon>Alphaproteobacteria</taxon>
        <taxon>Rhodobacterales</taxon>
        <taxon>Paracoccaceae</taxon>
        <taxon>Thioclava</taxon>
    </lineage>
</organism>
<dbReference type="SMART" id="SM00091">
    <property type="entry name" value="PAS"/>
    <property type="match status" value="2"/>
</dbReference>
<keyword evidence="3 4" id="KW-0597">Phosphoprotein</keyword>
<dbReference type="InterPro" id="IPR005467">
    <property type="entry name" value="His_kinase_dom"/>
</dbReference>
<dbReference type="PROSITE" id="PS50109">
    <property type="entry name" value="HIS_KIN"/>
    <property type="match status" value="1"/>
</dbReference>
<gene>
    <name evidence="8" type="ORF">DW2_15555</name>
</gene>
<dbReference type="SUPFAM" id="SSF52172">
    <property type="entry name" value="CheY-like"/>
    <property type="match status" value="1"/>
</dbReference>
<dbReference type="SUPFAM" id="SSF55785">
    <property type="entry name" value="PYP-like sensor domain (PAS domain)"/>
    <property type="match status" value="2"/>
</dbReference>
<dbReference type="InterPro" id="IPR004358">
    <property type="entry name" value="Sig_transdc_His_kin-like_C"/>
</dbReference>
<feature type="domain" description="Response regulatory" evidence="6">
    <location>
        <begin position="528"/>
        <end position="644"/>
    </location>
</feature>
<keyword evidence="8" id="KW-0418">Kinase</keyword>
<dbReference type="PATRIC" id="fig|1317124.6.peg.3128"/>
<dbReference type="InterPro" id="IPR001789">
    <property type="entry name" value="Sig_transdc_resp-reg_receiver"/>
</dbReference>
<dbReference type="EC" id="2.7.13.3" evidence="2"/>
<dbReference type="Proteomes" id="UP000028607">
    <property type="component" value="Unassembled WGS sequence"/>
</dbReference>
<accession>A0A085TT48</accession>
<evidence type="ECO:0000256" key="2">
    <source>
        <dbReference type="ARBA" id="ARBA00012438"/>
    </source>
</evidence>
<dbReference type="InterPro" id="IPR000014">
    <property type="entry name" value="PAS"/>
</dbReference>
<dbReference type="Gene3D" id="3.30.565.10">
    <property type="entry name" value="Histidine kinase-like ATPase, C-terminal domain"/>
    <property type="match status" value="1"/>
</dbReference>
<dbReference type="Gene3D" id="1.10.287.130">
    <property type="match status" value="1"/>
</dbReference>
<sequence length="651" mass="71072">MEDATDLERQELDPLDVLRRCAGNVIARIPAPIALCDQRMRLVGVSDAWLSTLGLDGKNLIGTSLYDACPWLPQAHREAHRKSLSEGMESSKEYCAPSPEGGVTRQRWVMSPFFSNEGVVGGLVLLCEDITERKEIEQRLEVSELRLRHGIEAAGIGLFEKDHVTGETYFSPTILDFLKTNPLPREFEDWLAFVDPSEREKFIAARASSLDPKGGGIFAVDFHPVVEGERKTFELQGKVLFEGEGEDKRAKQTIGVVFDRTDQARLTDALAHAQRLETVGRMAGMIAHDFNNLLTVILSNLELATRTNPDDIARDHIERAIEATKLGASFGHRLLALAASRERRPMAFSLDEHLVETWSVIERVLGESVHTQLIPGASGGIVFMDQSELDGALLNLVVNSREAMGRSGEISITTGITHLKREDVAAQETVQPGEFVWMTVADTGKGMAPEVVDQAIEPFFTTKSSDHGTGLGLTSVAVTLARSQGFMKIDSEADRGTKVTLFLPRVAAAARRPGSPSAASMTLGDGELILVVEDDPLVRETVLDRLEALGYAVLEAGDVTQALSIIEQGEPVDMVFSDVVLPGERSGYDLACQLHLSHPEIPVLLTSGHTSRHLVRRSDQDPEIELLQKPYSIAALAASVARALKAARSRA</sequence>
<evidence type="ECO:0000256" key="1">
    <source>
        <dbReference type="ARBA" id="ARBA00000085"/>
    </source>
</evidence>
<dbReference type="Gene3D" id="3.30.450.20">
    <property type="entry name" value="PAS domain"/>
    <property type="match status" value="2"/>
</dbReference>
<proteinExistence type="predicted"/>
<evidence type="ECO:0000259" key="6">
    <source>
        <dbReference type="PROSITE" id="PS50110"/>
    </source>
</evidence>
<evidence type="ECO:0000259" key="7">
    <source>
        <dbReference type="PROSITE" id="PS50113"/>
    </source>
</evidence>
<dbReference type="InterPro" id="IPR000700">
    <property type="entry name" value="PAS-assoc_C"/>
</dbReference>
<dbReference type="InterPro" id="IPR036890">
    <property type="entry name" value="HATPase_C_sf"/>
</dbReference>
<dbReference type="Gene3D" id="3.40.50.2300">
    <property type="match status" value="1"/>
</dbReference>